<dbReference type="AlphaFoldDB" id="A0A1C7LQW8"/>
<reference evidence="1 2" key="1">
    <citation type="submission" date="2016-03" db="EMBL/GenBank/DDBJ databases">
        <title>Whole genome sequencing of Grifola frondosa 9006-11.</title>
        <authorList>
            <person name="Min B."/>
            <person name="Park H."/>
            <person name="Kim J.-G."/>
            <person name="Cho H."/>
            <person name="Oh Y.-L."/>
            <person name="Kong W.-S."/>
            <person name="Choi I.-G."/>
        </authorList>
    </citation>
    <scope>NUCLEOTIDE SEQUENCE [LARGE SCALE GENOMIC DNA]</scope>
    <source>
        <strain evidence="1 2">9006-11</strain>
    </source>
</reference>
<sequence length="151" mass="16828">MPRPSPPSYADNIQCYPSGSNYPISDVLDWSGYTNNCIKKEKCGSTLTLKEVVVMVAKQFGNFYSNAKRGQITQAYTTYRGWDLLNGKSRETPSGSSELIFTVSTRKTQTYGPSEDIALKPRLAHLIKKPLRTSVRHQSAAYDQALDQVSV</sequence>
<evidence type="ECO:0000313" key="1">
    <source>
        <dbReference type="EMBL" id="OBZ66457.1"/>
    </source>
</evidence>
<comment type="caution">
    <text evidence="1">The sequence shown here is derived from an EMBL/GenBank/DDBJ whole genome shotgun (WGS) entry which is preliminary data.</text>
</comment>
<protein>
    <submittedName>
        <fullName evidence="1">Uncharacterized protein</fullName>
    </submittedName>
</protein>
<organism evidence="1 2">
    <name type="scientific">Grifola frondosa</name>
    <name type="common">Maitake</name>
    <name type="synonym">Polyporus frondosus</name>
    <dbReference type="NCBI Taxonomy" id="5627"/>
    <lineage>
        <taxon>Eukaryota</taxon>
        <taxon>Fungi</taxon>
        <taxon>Dikarya</taxon>
        <taxon>Basidiomycota</taxon>
        <taxon>Agaricomycotina</taxon>
        <taxon>Agaricomycetes</taxon>
        <taxon>Polyporales</taxon>
        <taxon>Grifolaceae</taxon>
        <taxon>Grifola</taxon>
    </lineage>
</organism>
<dbReference type="EMBL" id="LUGG01000031">
    <property type="protein sequence ID" value="OBZ66457.1"/>
    <property type="molecule type" value="Genomic_DNA"/>
</dbReference>
<dbReference type="Proteomes" id="UP000092993">
    <property type="component" value="Unassembled WGS sequence"/>
</dbReference>
<name>A0A1C7LQW8_GRIFR</name>
<gene>
    <name evidence="1" type="ORF">A0H81_13598</name>
</gene>
<keyword evidence="2" id="KW-1185">Reference proteome</keyword>
<accession>A0A1C7LQW8</accession>
<proteinExistence type="predicted"/>
<evidence type="ECO:0000313" key="2">
    <source>
        <dbReference type="Proteomes" id="UP000092993"/>
    </source>
</evidence>